<feature type="domain" description="YrdC-like" evidence="11">
    <location>
        <begin position="199"/>
        <end position="387"/>
    </location>
</feature>
<evidence type="ECO:0000256" key="1">
    <source>
        <dbReference type="ARBA" id="ARBA00004711"/>
    </source>
</evidence>
<dbReference type="EC" id="6.2.-.-" evidence="8"/>
<dbReference type="GO" id="GO:0008270">
    <property type="term" value="F:zinc ion binding"/>
    <property type="evidence" value="ECO:0007669"/>
    <property type="project" value="UniProtKB-KW"/>
</dbReference>
<dbReference type="Gene3D" id="3.90.870.50">
    <property type="match status" value="1"/>
</dbReference>
<dbReference type="InterPro" id="IPR006070">
    <property type="entry name" value="Sua5-like_dom"/>
</dbReference>
<dbReference type="GO" id="GO:0016874">
    <property type="term" value="F:ligase activity"/>
    <property type="evidence" value="ECO:0007669"/>
    <property type="project" value="UniProtKB-UniRule"/>
</dbReference>
<dbReference type="InterPro" id="IPR017945">
    <property type="entry name" value="DHBP_synth_RibB-like_a/b_dom"/>
</dbReference>
<keyword evidence="6" id="KW-0862">Zinc</keyword>
<dbReference type="SUPFAM" id="SSF55821">
    <property type="entry name" value="YrdC/RibB"/>
    <property type="match status" value="1"/>
</dbReference>
<dbReference type="InterPro" id="IPR004421">
    <property type="entry name" value="Carbamoyltransferase_HypF"/>
</dbReference>
<dbReference type="Pfam" id="PF07503">
    <property type="entry name" value="zf-HYPF"/>
    <property type="match status" value="2"/>
</dbReference>
<keyword evidence="3" id="KW-0436">Ligase</keyword>
<evidence type="ECO:0000256" key="8">
    <source>
        <dbReference type="PIRNR" id="PIRNR006256"/>
    </source>
</evidence>
<dbReference type="InterPro" id="IPR036046">
    <property type="entry name" value="Acylphosphatase-like_dom_sf"/>
</dbReference>
<dbReference type="InterPro" id="IPR055128">
    <property type="entry name" value="HypF_C_2"/>
</dbReference>
<dbReference type="Pfam" id="PF01300">
    <property type="entry name" value="Sua5_yciO_yrdC"/>
    <property type="match status" value="1"/>
</dbReference>
<keyword evidence="12" id="KW-0808">Transferase</keyword>
<dbReference type="SUPFAM" id="SSF54975">
    <property type="entry name" value="Acylphosphatase/BLUF domain-like"/>
    <property type="match status" value="1"/>
</dbReference>
<evidence type="ECO:0000256" key="2">
    <source>
        <dbReference type="ARBA" id="ARBA00008097"/>
    </source>
</evidence>
<keyword evidence="5" id="KW-0863">Zinc-finger</keyword>
<dbReference type="STRING" id="332977.SAMN05421740_111136"/>
<dbReference type="Pfam" id="PF22521">
    <property type="entry name" value="HypF_C_2"/>
    <property type="match status" value="1"/>
</dbReference>
<dbReference type="PROSITE" id="PS51163">
    <property type="entry name" value="YRDC"/>
    <property type="match status" value="1"/>
</dbReference>
<dbReference type="PIRSF" id="PIRSF006256">
    <property type="entry name" value="CMPcnvr_hdrg_mat"/>
    <property type="match status" value="1"/>
</dbReference>
<dbReference type="Pfam" id="PF17788">
    <property type="entry name" value="HypF_C"/>
    <property type="match status" value="1"/>
</dbReference>
<dbReference type="PANTHER" id="PTHR42959">
    <property type="entry name" value="CARBAMOYLTRANSFERASE"/>
    <property type="match status" value="1"/>
</dbReference>
<evidence type="ECO:0000259" key="11">
    <source>
        <dbReference type="PROSITE" id="PS51163"/>
    </source>
</evidence>
<dbReference type="NCBIfam" id="TIGR00143">
    <property type="entry name" value="hypF"/>
    <property type="match status" value="1"/>
</dbReference>
<keyword evidence="13" id="KW-1185">Reference proteome</keyword>
<feature type="active site" evidence="9">
    <location>
        <position position="15"/>
    </location>
</feature>
<feature type="active site" evidence="9">
    <location>
        <position position="33"/>
    </location>
</feature>
<dbReference type="InterPro" id="IPR001792">
    <property type="entry name" value="Acylphosphatase-like_dom"/>
</dbReference>
<reference evidence="13" key="1">
    <citation type="submission" date="2016-10" db="EMBL/GenBank/DDBJ databases">
        <authorList>
            <person name="Varghese N."/>
            <person name="Submissions S."/>
        </authorList>
    </citation>
    <scope>NUCLEOTIDE SEQUENCE [LARGE SCALE GENOMIC DNA]</scope>
    <source>
        <strain evidence="13">Jip14</strain>
    </source>
</reference>
<proteinExistence type="inferred from homology"/>
<evidence type="ECO:0000313" key="13">
    <source>
        <dbReference type="Proteomes" id="UP000198916"/>
    </source>
</evidence>
<keyword evidence="4" id="KW-0479">Metal-binding</keyword>
<dbReference type="Gene3D" id="3.30.110.120">
    <property type="match status" value="1"/>
</dbReference>
<evidence type="ECO:0000313" key="12">
    <source>
        <dbReference type="EMBL" id="SEL85483.1"/>
    </source>
</evidence>
<dbReference type="Pfam" id="PF00708">
    <property type="entry name" value="Acylphosphatase"/>
    <property type="match status" value="1"/>
</dbReference>
<evidence type="ECO:0000256" key="7">
    <source>
        <dbReference type="ARBA" id="ARBA00048220"/>
    </source>
</evidence>
<dbReference type="PROSITE" id="PS51160">
    <property type="entry name" value="ACYLPHOSPHATASE_3"/>
    <property type="match status" value="1"/>
</dbReference>
<dbReference type="InterPro" id="IPR011125">
    <property type="entry name" value="Znf_HypF"/>
</dbReference>
<evidence type="ECO:0000256" key="3">
    <source>
        <dbReference type="ARBA" id="ARBA00022598"/>
    </source>
</evidence>
<dbReference type="UniPathway" id="UPA00335"/>
<dbReference type="EMBL" id="FNZR01000011">
    <property type="protein sequence ID" value="SEL85483.1"/>
    <property type="molecule type" value="Genomic_DNA"/>
</dbReference>
<feature type="domain" description="Acylphosphatase-like" evidence="10">
    <location>
        <begin position="1"/>
        <end position="87"/>
    </location>
</feature>
<dbReference type="GO" id="GO:0003998">
    <property type="term" value="F:acylphosphatase activity"/>
    <property type="evidence" value="ECO:0007669"/>
    <property type="project" value="UniProtKB-EC"/>
</dbReference>
<comment type="catalytic activity">
    <reaction evidence="7">
        <text>C-terminal L-cysteinyl-[HypE protein] + carbamoyl phosphate + ATP + H2O = C-terminal S-carboxamide-L-cysteinyl-[HypE protein] + AMP + phosphate + diphosphate + H(+)</text>
        <dbReference type="Rhea" id="RHEA:55636"/>
        <dbReference type="Rhea" id="RHEA-COMP:14247"/>
        <dbReference type="Rhea" id="RHEA-COMP:14392"/>
        <dbReference type="ChEBI" id="CHEBI:15377"/>
        <dbReference type="ChEBI" id="CHEBI:15378"/>
        <dbReference type="ChEBI" id="CHEBI:30616"/>
        <dbReference type="ChEBI" id="CHEBI:33019"/>
        <dbReference type="ChEBI" id="CHEBI:43474"/>
        <dbReference type="ChEBI" id="CHEBI:58228"/>
        <dbReference type="ChEBI" id="CHEBI:76913"/>
        <dbReference type="ChEBI" id="CHEBI:139126"/>
        <dbReference type="ChEBI" id="CHEBI:456215"/>
    </reaction>
</comment>
<comment type="pathway">
    <text evidence="1">Protein modification; [NiFe] hydrogenase maturation.</text>
</comment>
<gene>
    <name evidence="12" type="ORF">SAMN05421740_111136</name>
</gene>
<dbReference type="GO" id="GO:0003725">
    <property type="term" value="F:double-stranded RNA binding"/>
    <property type="evidence" value="ECO:0007669"/>
    <property type="project" value="InterPro"/>
</dbReference>
<dbReference type="PANTHER" id="PTHR42959:SF1">
    <property type="entry name" value="CARBAMOYLTRANSFERASE HYPF"/>
    <property type="match status" value="1"/>
</dbReference>
<dbReference type="AlphaFoldDB" id="A0A1H7TLB4"/>
<evidence type="ECO:0000256" key="6">
    <source>
        <dbReference type="ARBA" id="ARBA00022833"/>
    </source>
</evidence>
<name>A0A1H7TLB4_9SPHI</name>
<dbReference type="PROSITE" id="PS00150">
    <property type="entry name" value="ACYLPHOSPHATASE_1"/>
    <property type="match status" value="1"/>
</dbReference>
<protein>
    <recommendedName>
        <fullName evidence="8">Carbamoyltransferase</fullName>
        <ecNumber evidence="8">6.2.-.-</ecNumber>
    </recommendedName>
</protein>
<dbReference type="Gene3D" id="3.30.420.40">
    <property type="match status" value="1"/>
</dbReference>
<evidence type="ECO:0000256" key="9">
    <source>
        <dbReference type="PROSITE-ProRule" id="PRU00520"/>
    </source>
</evidence>
<evidence type="ECO:0000256" key="5">
    <source>
        <dbReference type="ARBA" id="ARBA00022771"/>
    </source>
</evidence>
<accession>A0A1H7TLB4</accession>
<evidence type="ECO:0000259" key="10">
    <source>
        <dbReference type="PROSITE" id="PS51160"/>
    </source>
</evidence>
<dbReference type="InterPro" id="IPR041440">
    <property type="entry name" value="HypF_C"/>
</dbReference>
<comment type="catalytic activity">
    <reaction evidence="9">
        <text>an acyl phosphate + H2O = a carboxylate + phosphate + H(+)</text>
        <dbReference type="Rhea" id="RHEA:14965"/>
        <dbReference type="ChEBI" id="CHEBI:15377"/>
        <dbReference type="ChEBI" id="CHEBI:15378"/>
        <dbReference type="ChEBI" id="CHEBI:29067"/>
        <dbReference type="ChEBI" id="CHEBI:43474"/>
        <dbReference type="ChEBI" id="CHEBI:59918"/>
        <dbReference type="EC" id="3.6.1.7"/>
    </reaction>
</comment>
<evidence type="ECO:0000256" key="4">
    <source>
        <dbReference type="ARBA" id="ARBA00022723"/>
    </source>
</evidence>
<dbReference type="Proteomes" id="UP000198916">
    <property type="component" value="Unassembled WGS sequence"/>
</dbReference>
<dbReference type="InterPro" id="IPR051060">
    <property type="entry name" value="Carbamoyltrans_HypF-like"/>
</dbReference>
<sequence>MEICIAGRVQGVGFRPFIDQLARQLGLAGGVWNDGTGVTIRVKGNGEVIEEFIRRIPLEKPPMAEITALHSHQTPDEWTAEGFRIVQAPATVRVDTPLTPDFALCESCAAEIVDKTNRRYFYPFTACTQCGPRYAITQRFPFERENTSMADYALCPDCLAEYTTPGDRRQHAQTSTCPACGIAIVLKDKRGKVVAGDYEPVFSLLALKLREGAIAAVKNTAGYLLLCDATNPAAVQRLRDRKHRPTKPFAVLFNDLRQLGAYLHIRPMEAEALRSPAAPIVVLPVKDKRDLATYAVAPGMDTIGAMLPYSGILLLIAQLAQRPLVATSGNLHGAPLCADEAEAERQLRPVADYFLHHSLTIQHPQDDSVVRFSRETATRIILRRARGMAPDSPIPYGMAGLGGQKILCLGSDLKNTITIVPNHCCYTSEYIGDLGHYDTYRRYLNTIDSYQHIMDFQPEVVLCDKHPLFESRQAIHQFPEARIIEIPHHEAHFAAVLQEHDLWDSADRVLGVIWDGIGFGDPHTMWGGEFFTYSAHLIKRVGHLQAYPWILGDRMAQYPKISALSASGCSPLLYPHFTANEWQSYSAAVHAARLKTTSMGRLFDAVAFVLGFHRPNTFEGEAALWLEKEAADFYQEHPHVDLVDYLEGETPGGVVAVSKLFLTIMEAARTRVASGKIALNFHYTLVCCIGKIARSHQCRQLAFSGGSFQNALLVDLITAHLSEAFSLNFHHSLSPNDENISFGQLSHYLHVAS</sequence>
<organism evidence="12 13">
    <name type="scientific">Parapedobacter koreensis</name>
    <dbReference type="NCBI Taxonomy" id="332977"/>
    <lineage>
        <taxon>Bacteria</taxon>
        <taxon>Pseudomonadati</taxon>
        <taxon>Bacteroidota</taxon>
        <taxon>Sphingobacteriia</taxon>
        <taxon>Sphingobacteriales</taxon>
        <taxon>Sphingobacteriaceae</taxon>
        <taxon>Parapedobacter</taxon>
    </lineage>
</organism>
<dbReference type="Gene3D" id="3.30.420.360">
    <property type="match status" value="1"/>
</dbReference>
<dbReference type="GO" id="GO:0051604">
    <property type="term" value="P:protein maturation"/>
    <property type="evidence" value="ECO:0007669"/>
    <property type="project" value="TreeGrafter"/>
</dbReference>
<dbReference type="InterPro" id="IPR017968">
    <property type="entry name" value="Acylphosphatase_CS"/>
</dbReference>
<dbReference type="GO" id="GO:0016743">
    <property type="term" value="F:carboxyl- or carbamoyltransferase activity"/>
    <property type="evidence" value="ECO:0007669"/>
    <property type="project" value="UniProtKB-UniRule"/>
</dbReference>
<comment type="similarity">
    <text evidence="2 8">Belongs to the carbamoyltransferase HypF family.</text>
</comment>
<keyword evidence="9" id="KW-0378">Hydrolase</keyword>